<protein>
    <recommendedName>
        <fullName evidence="9">Ubiquitin 3 binding protein But2 C-terminal domain-containing protein</fullName>
    </recommendedName>
</protein>
<reference evidence="6 7" key="1">
    <citation type="submission" date="2019-06" db="EMBL/GenBank/DDBJ databases">
        <authorList>
            <person name="Palmer J.M."/>
        </authorList>
    </citation>
    <scope>NUCLEOTIDE SEQUENCE</scope>
    <source>
        <strain evidence="4 6">TWF106</strain>
        <strain evidence="5 7">TWF191</strain>
        <strain evidence="3">TWF679</strain>
    </source>
</reference>
<evidence type="ECO:0000313" key="5">
    <source>
        <dbReference type="EMBL" id="KAF3230074.1"/>
    </source>
</evidence>
<feature type="region of interest" description="Disordered" evidence="1">
    <location>
        <begin position="80"/>
        <end position="134"/>
    </location>
</feature>
<comment type="caution">
    <text evidence="3">The sequence shown here is derived from an EMBL/GenBank/DDBJ whole genome shotgun (WGS) entry which is preliminary data.</text>
</comment>
<evidence type="ECO:0000313" key="6">
    <source>
        <dbReference type="Proteomes" id="UP000472727"/>
    </source>
</evidence>
<proteinExistence type="predicted"/>
<gene>
    <name evidence="4" type="ORF">TWF106_000074</name>
    <name evidence="5" type="ORF">TWF191_000314</name>
    <name evidence="3" type="ORF">TWF679_006996</name>
</gene>
<feature type="chain" id="PRO_5041172692" description="Ubiquitin 3 binding protein But2 C-terminal domain-containing protein" evidence="2">
    <location>
        <begin position="19"/>
        <end position="392"/>
    </location>
</feature>
<accession>A0A6G1MNH8</accession>
<dbReference type="Proteomes" id="UP000472727">
    <property type="component" value="Unassembled WGS sequence"/>
</dbReference>
<evidence type="ECO:0000313" key="4">
    <source>
        <dbReference type="EMBL" id="KAF3229686.1"/>
    </source>
</evidence>
<dbReference type="EMBL" id="WIWS01000001">
    <property type="protein sequence ID" value="KAF3229686.1"/>
    <property type="molecule type" value="Genomic_DNA"/>
</dbReference>
<feature type="compositionally biased region" description="Basic residues" evidence="1">
    <location>
        <begin position="106"/>
        <end position="115"/>
    </location>
</feature>
<organism evidence="3 8">
    <name type="scientific">Orbilia oligospora</name>
    <name type="common">Nematode-trapping fungus</name>
    <name type="synonym">Arthrobotrys oligospora</name>
    <dbReference type="NCBI Taxonomy" id="2813651"/>
    <lineage>
        <taxon>Eukaryota</taxon>
        <taxon>Fungi</taxon>
        <taxon>Dikarya</taxon>
        <taxon>Ascomycota</taxon>
        <taxon>Pezizomycotina</taxon>
        <taxon>Orbiliomycetes</taxon>
        <taxon>Orbiliales</taxon>
        <taxon>Orbiliaceae</taxon>
        <taxon>Orbilia</taxon>
    </lineage>
</organism>
<evidence type="ECO:0000313" key="3">
    <source>
        <dbReference type="EMBL" id="KAF3221782.1"/>
    </source>
</evidence>
<dbReference type="Proteomes" id="UP000614610">
    <property type="component" value="Unassembled WGS sequence"/>
</dbReference>
<evidence type="ECO:0000313" key="8">
    <source>
        <dbReference type="Proteomes" id="UP000614610"/>
    </source>
</evidence>
<evidence type="ECO:0000256" key="1">
    <source>
        <dbReference type="SAM" id="MobiDB-lite"/>
    </source>
</evidence>
<dbReference type="OrthoDB" id="5596743at2759"/>
<dbReference type="Proteomes" id="UP000483672">
    <property type="component" value="Unassembled WGS sequence"/>
</dbReference>
<evidence type="ECO:0008006" key="9">
    <source>
        <dbReference type="Google" id="ProtNLM"/>
    </source>
</evidence>
<feature type="region of interest" description="Disordered" evidence="1">
    <location>
        <begin position="263"/>
        <end position="286"/>
    </location>
</feature>
<evidence type="ECO:0000313" key="7">
    <source>
        <dbReference type="Proteomes" id="UP000483672"/>
    </source>
</evidence>
<sequence length="392" mass="41559">MKYAISLVGLLAAAGAQADDCPENNCVRAVIAAAFPNRPTSSDCNSFLSATVTPVVSQTSWLKTTSTITTTVKTTTTTIKLGDPTPALPTEESSISYPYAPPAPTQKRRRRTFGKVKREDPVPPNPIPDGLVPVSPPLATEITVTPTSLPTYAAAACVQFTSKGTVRSPASRFSHACSCKGFTTATQRESTSTDKTTYTVTTAITTFTPLNWVIATSFKLQFTGASFAGSYVGTSAGADTVFLKPTPLAQAVDFIIHPDRKPSFPAPPAPIGGSASQPNDDDGRRVTCKNSGLITVKKSINANNQRFFKVLSDENPASLPADHFPVLCKINPSDNIFTCQGEGTTSPVVDFGFAGTTQADYLMRIYGADFTYTTGGPYIKKESFQLKAVPAA</sequence>
<dbReference type="EMBL" id="WIWT01000004">
    <property type="protein sequence ID" value="KAF3221782.1"/>
    <property type="molecule type" value="Genomic_DNA"/>
</dbReference>
<dbReference type="AlphaFoldDB" id="A0A6G1MNH8"/>
<evidence type="ECO:0000256" key="2">
    <source>
        <dbReference type="SAM" id="SignalP"/>
    </source>
</evidence>
<name>A0A6G1MNH8_ORBOL</name>
<keyword evidence="2" id="KW-0732">Signal</keyword>
<dbReference type="EMBL" id="WIPF01000010">
    <property type="protein sequence ID" value="KAF3230074.1"/>
    <property type="molecule type" value="Genomic_DNA"/>
</dbReference>
<feature type="signal peptide" evidence="2">
    <location>
        <begin position="1"/>
        <end position="18"/>
    </location>
</feature>